<proteinExistence type="predicted"/>
<dbReference type="AlphaFoldDB" id="A0A9I9CGK7"/>
<organism evidence="1">
    <name type="scientific">Cucumis melo</name>
    <name type="common">Muskmelon</name>
    <dbReference type="NCBI Taxonomy" id="3656"/>
    <lineage>
        <taxon>Eukaryota</taxon>
        <taxon>Viridiplantae</taxon>
        <taxon>Streptophyta</taxon>
        <taxon>Embryophyta</taxon>
        <taxon>Tracheophyta</taxon>
        <taxon>Spermatophyta</taxon>
        <taxon>Magnoliopsida</taxon>
        <taxon>eudicotyledons</taxon>
        <taxon>Gunneridae</taxon>
        <taxon>Pentapetalae</taxon>
        <taxon>rosids</taxon>
        <taxon>fabids</taxon>
        <taxon>Cucurbitales</taxon>
        <taxon>Cucurbitaceae</taxon>
        <taxon>Benincaseae</taxon>
        <taxon>Cucumis</taxon>
    </lineage>
</organism>
<protein>
    <submittedName>
        <fullName evidence="1">Uncharacterized protein</fullName>
    </submittedName>
</protein>
<sequence>MGLAPAAAEVKKGTGSLIMSTHWTAESGVSKAAWLQPGRGDYWVEEPSLPA</sequence>
<evidence type="ECO:0000313" key="1">
    <source>
        <dbReference type="EnsemblPlants" id="MELO3C003300.2.1"/>
    </source>
</evidence>
<name>A0A9I9CGK7_CUCME</name>
<dbReference type="EnsemblPlants" id="MELO3C003300.2.1">
    <property type="protein sequence ID" value="MELO3C003300.2.1"/>
    <property type="gene ID" value="MELO3C003300.2"/>
</dbReference>
<dbReference type="Gramene" id="MELO3C003300.2.1">
    <property type="protein sequence ID" value="MELO3C003300.2.1"/>
    <property type="gene ID" value="MELO3C003300.2"/>
</dbReference>
<accession>A0A9I9CGK7</accession>
<reference evidence="1" key="1">
    <citation type="submission" date="2023-03" db="UniProtKB">
        <authorList>
            <consortium name="EnsemblPlants"/>
        </authorList>
    </citation>
    <scope>IDENTIFICATION</scope>
</reference>